<sequence length="101" mass="11501">MFLDPFKDHSTGQFARQGFFVTDTILRTTPTTIWNRYITMQVLAPELQLPFRCVHQLQSTIDGSPPRGDGPDAASVKADITTTARTKINTTFILKHNWIFF</sequence>
<dbReference type="EMBL" id="HBUF01060703">
    <property type="protein sequence ID" value="CAG6625718.1"/>
    <property type="molecule type" value="Transcribed_RNA"/>
</dbReference>
<organism evidence="1">
    <name type="scientific">Cacopsylla melanoneura</name>
    <dbReference type="NCBI Taxonomy" id="428564"/>
    <lineage>
        <taxon>Eukaryota</taxon>
        <taxon>Metazoa</taxon>
        <taxon>Ecdysozoa</taxon>
        <taxon>Arthropoda</taxon>
        <taxon>Hexapoda</taxon>
        <taxon>Insecta</taxon>
        <taxon>Pterygota</taxon>
        <taxon>Neoptera</taxon>
        <taxon>Paraneoptera</taxon>
        <taxon>Hemiptera</taxon>
        <taxon>Sternorrhyncha</taxon>
        <taxon>Psylloidea</taxon>
        <taxon>Psyllidae</taxon>
        <taxon>Psyllinae</taxon>
        <taxon>Cacopsylla</taxon>
    </lineage>
</organism>
<reference evidence="1" key="1">
    <citation type="submission" date="2021-05" db="EMBL/GenBank/DDBJ databases">
        <authorList>
            <person name="Alioto T."/>
            <person name="Alioto T."/>
            <person name="Gomez Garrido J."/>
        </authorList>
    </citation>
    <scope>NUCLEOTIDE SEQUENCE</scope>
</reference>
<dbReference type="AlphaFoldDB" id="A0A8D8Q5T7"/>
<name>A0A8D8Q5T7_9HEMI</name>
<accession>A0A8D8Q5T7</accession>
<proteinExistence type="predicted"/>
<protein>
    <submittedName>
        <fullName evidence="1">Uncharacterized protein</fullName>
    </submittedName>
</protein>
<evidence type="ECO:0000313" key="1">
    <source>
        <dbReference type="EMBL" id="CAG6625718.1"/>
    </source>
</evidence>